<evidence type="ECO:0000256" key="1">
    <source>
        <dbReference type="SAM" id="MobiDB-lite"/>
    </source>
</evidence>
<feature type="region of interest" description="Disordered" evidence="1">
    <location>
        <begin position="188"/>
        <end position="219"/>
    </location>
</feature>
<dbReference type="PANTHER" id="PTHR31157">
    <property type="entry name" value="SCP DOMAIN-CONTAINING PROTEIN"/>
    <property type="match status" value="1"/>
</dbReference>
<evidence type="ECO:0000256" key="2">
    <source>
        <dbReference type="SAM" id="SignalP"/>
    </source>
</evidence>
<dbReference type="Gene3D" id="3.40.33.10">
    <property type="entry name" value="CAP"/>
    <property type="match status" value="1"/>
</dbReference>
<keyword evidence="5" id="KW-1185">Reference proteome</keyword>
<keyword evidence="2" id="KW-0732">Signal</keyword>
<organism evidence="4 5">
    <name type="scientific">Bremia lactucae</name>
    <name type="common">Lettuce downy mildew</name>
    <dbReference type="NCBI Taxonomy" id="4779"/>
    <lineage>
        <taxon>Eukaryota</taxon>
        <taxon>Sar</taxon>
        <taxon>Stramenopiles</taxon>
        <taxon>Oomycota</taxon>
        <taxon>Peronosporomycetes</taxon>
        <taxon>Peronosporales</taxon>
        <taxon>Peronosporaceae</taxon>
        <taxon>Bremia</taxon>
    </lineage>
</organism>
<dbReference type="KEGG" id="blac:94344243"/>
<dbReference type="OrthoDB" id="568194at2759"/>
<sequence>MLNFTRSPLGLWLLISASFNNSVAKELLHKKPRKLQIYSSYDDYYQEMLNAVNAERAKLSLSALCANEKLAAAAARHSEDMASNDFMGHTGANGSTLSERVSGAEFAWTKVAENVAAGQKDVASVMQSWMSSKGHRDNILSADYIMLGTSYVYRSDTTYKHYWTQNFGASDSEICDGGLSSVNTNQTQQYTDQTPQQTDQKQQQTDKRQQRTHLRQQRPDQMPLLSMWDYVPGEAIPQNLTITKALIHL</sequence>
<dbReference type="Proteomes" id="UP000294530">
    <property type="component" value="Unassembled WGS sequence"/>
</dbReference>
<accession>A0A976FLQ1</accession>
<proteinExistence type="predicted"/>
<dbReference type="InterPro" id="IPR014044">
    <property type="entry name" value="CAP_dom"/>
</dbReference>
<name>A0A976FLQ1_BRELC</name>
<dbReference type="PANTHER" id="PTHR31157:SF1">
    <property type="entry name" value="SCP DOMAIN-CONTAINING PROTEIN"/>
    <property type="match status" value="1"/>
</dbReference>
<dbReference type="SUPFAM" id="SSF55797">
    <property type="entry name" value="PR-1-like"/>
    <property type="match status" value="1"/>
</dbReference>
<dbReference type="AlphaFoldDB" id="A0A976FLQ1"/>
<gene>
    <name evidence="4" type="ORF">CCR75_000465</name>
</gene>
<dbReference type="Pfam" id="PF00188">
    <property type="entry name" value="CAP"/>
    <property type="match status" value="1"/>
</dbReference>
<reference evidence="4 5" key="1">
    <citation type="journal article" date="2021" name="Genome Biol.">
        <title>AFLAP: assembly-free linkage analysis pipeline using k-mers from genome sequencing data.</title>
        <authorList>
            <person name="Fletcher K."/>
            <person name="Zhang L."/>
            <person name="Gil J."/>
            <person name="Han R."/>
            <person name="Cavanaugh K."/>
            <person name="Michelmore R."/>
        </authorList>
    </citation>
    <scope>NUCLEOTIDE SEQUENCE [LARGE SCALE GENOMIC DNA]</scope>
    <source>
        <strain evidence="4 5">SF5</strain>
    </source>
</reference>
<feature type="compositionally biased region" description="Low complexity" evidence="1">
    <location>
        <begin position="188"/>
        <end position="203"/>
    </location>
</feature>
<dbReference type="EMBL" id="SHOA02000016">
    <property type="protein sequence ID" value="TDH68886.1"/>
    <property type="molecule type" value="Genomic_DNA"/>
</dbReference>
<evidence type="ECO:0000313" key="5">
    <source>
        <dbReference type="Proteomes" id="UP000294530"/>
    </source>
</evidence>
<dbReference type="CDD" id="cd05379">
    <property type="entry name" value="CAP_bacterial"/>
    <property type="match status" value="1"/>
</dbReference>
<dbReference type="GeneID" id="94344243"/>
<comment type="caution">
    <text evidence="4">The sequence shown here is derived from an EMBL/GenBank/DDBJ whole genome shotgun (WGS) entry which is preliminary data.</text>
</comment>
<feature type="signal peptide" evidence="2">
    <location>
        <begin position="1"/>
        <end position="24"/>
    </location>
</feature>
<evidence type="ECO:0000313" key="4">
    <source>
        <dbReference type="EMBL" id="TDH68886.1"/>
    </source>
</evidence>
<feature type="chain" id="PRO_5037285967" description="SCP domain-containing protein" evidence="2">
    <location>
        <begin position="25"/>
        <end position="249"/>
    </location>
</feature>
<evidence type="ECO:0000259" key="3">
    <source>
        <dbReference type="Pfam" id="PF00188"/>
    </source>
</evidence>
<dbReference type="InterPro" id="IPR035940">
    <property type="entry name" value="CAP_sf"/>
</dbReference>
<feature type="domain" description="SCP" evidence="3">
    <location>
        <begin position="49"/>
        <end position="167"/>
    </location>
</feature>
<dbReference type="RefSeq" id="XP_067818385.1">
    <property type="nucleotide sequence ID" value="XM_067958572.1"/>
</dbReference>
<protein>
    <recommendedName>
        <fullName evidence="3">SCP domain-containing protein</fullName>
    </recommendedName>
</protein>